<dbReference type="PANTHER" id="PTHR12191">
    <property type="entry name" value="SOLUTE CARRIER FAMILY 39"/>
    <property type="match status" value="1"/>
</dbReference>
<dbReference type="OrthoDB" id="200954at2759"/>
<reference evidence="8 9" key="1">
    <citation type="journal article" date="2013" name="Nat. Genet.">
        <title>The genome of the hydatid tapeworm Echinococcus granulosus.</title>
        <authorList>
            <person name="Zheng H."/>
            <person name="Zhang W."/>
            <person name="Zhang L."/>
            <person name="Zhang Z."/>
            <person name="Li J."/>
            <person name="Lu G."/>
            <person name="Zhu Y."/>
            <person name="Wang Y."/>
            <person name="Huang Y."/>
            <person name="Liu J."/>
            <person name="Kang H."/>
            <person name="Chen J."/>
            <person name="Wang L."/>
            <person name="Chen A."/>
            <person name="Yu S."/>
            <person name="Gao Z."/>
            <person name="Jin L."/>
            <person name="Gu W."/>
            <person name="Wang Z."/>
            <person name="Zhao L."/>
            <person name="Shi B."/>
            <person name="Wen H."/>
            <person name="Lin R."/>
            <person name="Jones M.K."/>
            <person name="Brejova B."/>
            <person name="Vinar T."/>
            <person name="Zhao G."/>
            <person name="McManus D.P."/>
            <person name="Chen Z."/>
            <person name="Zhou Y."/>
            <person name="Wang S."/>
        </authorList>
    </citation>
    <scope>NUCLEOTIDE SEQUENCE [LARGE SCALE GENOMIC DNA]</scope>
</reference>
<keyword evidence="9" id="KW-1185">Reference proteome</keyword>
<dbReference type="GO" id="GO:0071578">
    <property type="term" value="P:zinc ion import across plasma membrane"/>
    <property type="evidence" value="ECO:0007669"/>
    <property type="project" value="TreeGrafter"/>
</dbReference>
<protein>
    <submittedName>
        <fullName evidence="8">Zinc transporter ZIP10</fullName>
    </submittedName>
</protein>
<proteinExistence type="inferred from homology"/>
<gene>
    <name evidence="8" type="ORF">EGR_06463</name>
</gene>
<comment type="similarity">
    <text evidence="2">Belongs to the ZIP transporter (TC 2.A.5) family.</text>
</comment>
<evidence type="ECO:0000256" key="7">
    <source>
        <dbReference type="SAM" id="Phobius"/>
    </source>
</evidence>
<dbReference type="STRING" id="6210.W6UKR2"/>
<dbReference type="Proteomes" id="UP000019149">
    <property type="component" value="Unassembled WGS sequence"/>
</dbReference>
<feature type="transmembrane region" description="Helical" evidence="7">
    <location>
        <begin position="589"/>
        <end position="609"/>
    </location>
</feature>
<feature type="transmembrane region" description="Helical" evidence="7">
    <location>
        <begin position="193"/>
        <end position="215"/>
    </location>
</feature>
<comment type="caution">
    <text evidence="8">The sequence shown here is derived from an EMBL/GenBank/DDBJ whole genome shotgun (WGS) entry which is preliminary data.</text>
</comment>
<evidence type="ECO:0000256" key="2">
    <source>
        <dbReference type="ARBA" id="ARBA00006939"/>
    </source>
</evidence>
<feature type="compositionally biased region" description="Basic residues" evidence="6">
    <location>
        <begin position="490"/>
        <end position="516"/>
    </location>
</feature>
<feature type="transmembrane region" description="Helical" evidence="7">
    <location>
        <begin position="222"/>
        <end position="247"/>
    </location>
</feature>
<name>W6UKR2_ECHGR</name>
<feature type="transmembrane region" description="Helical" evidence="7">
    <location>
        <begin position="48"/>
        <end position="69"/>
    </location>
</feature>
<feature type="compositionally biased region" description="Basic and acidic residues" evidence="6">
    <location>
        <begin position="460"/>
        <end position="489"/>
    </location>
</feature>
<sequence>MVQFAPAWADGLGSRLGGRRVSGTPVGSSRRCRGVLNSSHLPGTRPGLIIVALGVAIGVCGVHFGSMVIPRNILIFVMLLVVWSSESHNSTGSPHLLINSHFHLRMLFSKYERNGSICVHGLDKLIWNIRHPERQCFTAKDIVKGTLKADTLKEVLPTLVYDLVDHNCSMVLDDHRDHHDHHDELVPRQDWKVWGASIGAVVVISISGLVVVALVPLISRKIFSVVGQFLIALSVGSLIGDAFLHLIPHALLLDETGSHGHSHHSHDEEGTSQHDAFVWKSMIVILGIYAFFLTERLTIIGQNSTFMRKLRRNQKLASKPVAPEEMSGPVVNAGASLPNRSSSSTPLTPSTQPFVNLNHLTSDQNACANLLGDADGSCGMTEMSASSHLCNRPPSRPLSNAQCSEFLTDGKGTIANGLQGHVENNRADLLLSQQSHQLNLGVTNNAVSLTLDEGAGDPLKQTKTDSGDDLGETRSLDKSYHDGDHEHHEHGHRHHHHHPHGHGHHYRKPHGHHHGHSHDLSSVKAIAWTIIAGDGLHNFCDGIAIGASFAESLQGGLSTSLAVLCHELPHELGDFAVLLHAGMSVKAALFYNTLSSILCAAGMVLGVLLGSMPSVNLWLFLITAGMFVYIALVDMMPELATTHLSGHPHCHTPSILFFWQNVGMIIGVAIMLIIAKFEGAM</sequence>
<dbReference type="CTD" id="36342178"/>
<comment type="subcellular location">
    <subcellularLocation>
        <location evidence="1">Membrane</location>
        <topology evidence="1">Multi-pass membrane protein</topology>
    </subcellularLocation>
</comment>
<dbReference type="KEGG" id="egl:EGR_06463"/>
<dbReference type="InterPro" id="IPR050799">
    <property type="entry name" value="ZIP_Transporter"/>
</dbReference>
<evidence type="ECO:0000256" key="6">
    <source>
        <dbReference type="SAM" id="MobiDB-lite"/>
    </source>
</evidence>
<keyword evidence="5 7" id="KW-0472">Membrane</keyword>
<keyword evidence="3 7" id="KW-0812">Transmembrane</keyword>
<evidence type="ECO:0000313" key="9">
    <source>
        <dbReference type="Proteomes" id="UP000019149"/>
    </source>
</evidence>
<feature type="transmembrane region" description="Helical" evidence="7">
    <location>
        <begin position="277"/>
        <end position="299"/>
    </location>
</feature>
<dbReference type="GO" id="GO:0030003">
    <property type="term" value="P:intracellular monoatomic cation homeostasis"/>
    <property type="evidence" value="ECO:0007669"/>
    <property type="project" value="TreeGrafter"/>
</dbReference>
<dbReference type="Pfam" id="PF02535">
    <property type="entry name" value="Zip"/>
    <property type="match status" value="2"/>
</dbReference>
<dbReference type="RefSeq" id="XP_024349873.1">
    <property type="nucleotide sequence ID" value="XM_024495712.1"/>
</dbReference>
<organism evidence="8 9">
    <name type="scientific">Echinococcus granulosus</name>
    <name type="common">Hydatid tapeworm</name>
    <dbReference type="NCBI Taxonomy" id="6210"/>
    <lineage>
        <taxon>Eukaryota</taxon>
        <taxon>Metazoa</taxon>
        <taxon>Spiralia</taxon>
        <taxon>Lophotrochozoa</taxon>
        <taxon>Platyhelminthes</taxon>
        <taxon>Cestoda</taxon>
        <taxon>Eucestoda</taxon>
        <taxon>Cyclophyllidea</taxon>
        <taxon>Taeniidae</taxon>
        <taxon>Echinococcus</taxon>
        <taxon>Echinococcus granulosus group</taxon>
    </lineage>
</organism>
<dbReference type="OMA" id="AWQTWGI"/>
<evidence type="ECO:0000256" key="3">
    <source>
        <dbReference type="ARBA" id="ARBA00022692"/>
    </source>
</evidence>
<accession>W6UKR2</accession>
<dbReference type="GO" id="GO:0005385">
    <property type="term" value="F:zinc ion transmembrane transporter activity"/>
    <property type="evidence" value="ECO:0007669"/>
    <property type="project" value="TreeGrafter"/>
</dbReference>
<evidence type="ECO:0000313" key="8">
    <source>
        <dbReference type="EMBL" id="EUB58677.1"/>
    </source>
</evidence>
<evidence type="ECO:0000256" key="1">
    <source>
        <dbReference type="ARBA" id="ARBA00004141"/>
    </source>
</evidence>
<evidence type="ECO:0000256" key="4">
    <source>
        <dbReference type="ARBA" id="ARBA00022989"/>
    </source>
</evidence>
<keyword evidence="4 7" id="KW-1133">Transmembrane helix</keyword>
<feature type="transmembrane region" description="Helical" evidence="7">
    <location>
        <begin position="615"/>
        <end position="633"/>
    </location>
</feature>
<dbReference type="EMBL" id="APAU02000057">
    <property type="protein sequence ID" value="EUB58677.1"/>
    <property type="molecule type" value="Genomic_DNA"/>
</dbReference>
<dbReference type="AlphaFoldDB" id="W6UKR2"/>
<dbReference type="GeneID" id="36342178"/>
<evidence type="ECO:0000256" key="5">
    <source>
        <dbReference type="ARBA" id="ARBA00023136"/>
    </source>
</evidence>
<dbReference type="GO" id="GO:0140410">
    <property type="term" value="F:monoatomic cation:bicarbonate symporter activity"/>
    <property type="evidence" value="ECO:0007669"/>
    <property type="project" value="TreeGrafter"/>
</dbReference>
<feature type="transmembrane region" description="Helical" evidence="7">
    <location>
        <begin position="654"/>
        <end position="675"/>
    </location>
</feature>
<dbReference type="GO" id="GO:0005886">
    <property type="term" value="C:plasma membrane"/>
    <property type="evidence" value="ECO:0007669"/>
    <property type="project" value="TreeGrafter"/>
</dbReference>
<feature type="region of interest" description="Disordered" evidence="6">
    <location>
        <begin position="453"/>
        <end position="518"/>
    </location>
</feature>
<dbReference type="PANTHER" id="PTHR12191:SF37">
    <property type="entry name" value="ZINC TRANSPORTER FOI"/>
    <property type="match status" value="1"/>
</dbReference>
<dbReference type="InterPro" id="IPR003689">
    <property type="entry name" value="ZIP"/>
</dbReference>